<comment type="subcellular location">
    <subcellularLocation>
        <location evidence="3">Cytoplasm</location>
    </subcellularLocation>
</comment>
<dbReference type="Pfam" id="PF02146">
    <property type="entry name" value="SIR2"/>
    <property type="match status" value="1"/>
</dbReference>
<dbReference type="Gene3D" id="3.30.1600.10">
    <property type="entry name" value="SIR2/SIRT2 'Small Domain"/>
    <property type="match status" value="1"/>
</dbReference>
<accession>A0A1Y5RBD9</accession>
<dbReference type="STRING" id="658057.SAMN04488032_101470"/>
<feature type="binding site" evidence="3 4">
    <location>
        <position position="134"/>
    </location>
    <ligand>
        <name>Zn(2+)</name>
        <dbReference type="ChEBI" id="CHEBI:29105"/>
    </ligand>
</feature>
<evidence type="ECO:0000313" key="6">
    <source>
        <dbReference type="EMBL" id="SLN13343.1"/>
    </source>
</evidence>
<dbReference type="GO" id="GO:0005737">
    <property type="term" value="C:cytoplasm"/>
    <property type="evidence" value="ECO:0007669"/>
    <property type="project" value="UniProtKB-SubCell"/>
</dbReference>
<dbReference type="EMBL" id="FWFW01000001">
    <property type="protein sequence ID" value="SLN13343.1"/>
    <property type="molecule type" value="Genomic_DNA"/>
</dbReference>
<feature type="binding site" evidence="3">
    <location>
        <begin position="89"/>
        <end position="92"/>
    </location>
    <ligand>
        <name>NAD(+)</name>
        <dbReference type="ChEBI" id="CHEBI:57540"/>
    </ligand>
</feature>
<evidence type="ECO:0000256" key="2">
    <source>
        <dbReference type="ARBA" id="ARBA00023027"/>
    </source>
</evidence>
<dbReference type="PROSITE" id="PS50305">
    <property type="entry name" value="SIRTUIN"/>
    <property type="match status" value="1"/>
</dbReference>
<dbReference type="SUPFAM" id="SSF52467">
    <property type="entry name" value="DHS-like NAD/FAD-binding domain"/>
    <property type="match status" value="1"/>
</dbReference>
<dbReference type="GO" id="GO:0036054">
    <property type="term" value="F:protein-malonyllysine demalonylase activity"/>
    <property type="evidence" value="ECO:0007669"/>
    <property type="project" value="InterPro"/>
</dbReference>
<dbReference type="Proteomes" id="UP000193307">
    <property type="component" value="Unassembled WGS sequence"/>
</dbReference>
<gene>
    <name evidence="6" type="primary">cobB_1</name>
    <name evidence="3" type="synonym">cobB</name>
    <name evidence="6" type="ORF">PAM7971_00177</name>
</gene>
<evidence type="ECO:0000313" key="7">
    <source>
        <dbReference type="Proteomes" id="UP000193307"/>
    </source>
</evidence>
<keyword evidence="7" id="KW-1185">Reference proteome</keyword>
<feature type="active site" description="Proton acceptor" evidence="3 4">
    <location>
        <position position="107"/>
    </location>
</feature>
<dbReference type="InterPro" id="IPR026590">
    <property type="entry name" value="Ssirtuin_cat_dom"/>
</dbReference>
<keyword evidence="6" id="KW-0378">Hydrolase</keyword>
<feature type="binding site" evidence="3 4">
    <location>
        <position position="118"/>
    </location>
    <ligand>
        <name>Zn(2+)</name>
        <dbReference type="ChEBI" id="CHEBI:29105"/>
    </ligand>
</feature>
<dbReference type="GO" id="GO:0036055">
    <property type="term" value="F:protein-succinyllysine desuccinylase activity"/>
    <property type="evidence" value="ECO:0007669"/>
    <property type="project" value="UniProtKB-UniRule"/>
</dbReference>
<dbReference type="InterPro" id="IPR029035">
    <property type="entry name" value="DHS-like_NAD/FAD-binding_dom"/>
</dbReference>
<comment type="caution">
    <text evidence="3">Lacks conserved residue(s) required for the propagation of feature annotation.</text>
</comment>
<dbReference type="HAMAP" id="MF_01121">
    <property type="entry name" value="Sirtuin_ClassIII"/>
    <property type="match status" value="1"/>
</dbReference>
<feature type="domain" description="Deacetylase sirtuin-type" evidence="5">
    <location>
        <begin position="1"/>
        <end position="229"/>
    </location>
</feature>
<comment type="catalytic activity">
    <reaction evidence="3">
        <text>N(6)-succinyl-L-lysyl-[protein] + NAD(+) + H2O = 2''-O-succinyl-ADP-D-ribose + nicotinamide + L-lysyl-[protein]</text>
        <dbReference type="Rhea" id="RHEA:47668"/>
        <dbReference type="Rhea" id="RHEA-COMP:9752"/>
        <dbReference type="Rhea" id="RHEA-COMP:11877"/>
        <dbReference type="ChEBI" id="CHEBI:15377"/>
        <dbReference type="ChEBI" id="CHEBI:17154"/>
        <dbReference type="ChEBI" id="CHEBI:29969"/>
        <dbReference type="ChEBI" id="CHEBI:57540"/>
        <dbReference type="ChEBI" id="CHEBI:87830"/>
        <dbReference type="ChEBI" id="CHEBI:87832"/>
    </reaction>
</comment>
<comment type="function">
    <text evidence="3">NAD-dependent lysine deacetylase and desuccinylase that specifically removes acetyl and succinyl groups on target proteins. Modulates the activities of several proteins which are inactive in their acylated form.</text>
</comment>
<feature type="binding site" evidence="3">
    <location>
        <position position="54"/>
    </location>
    <ligand>
        <name>substrate</name>
    </ligand>
</feature>
<evidence type="ECO:0000256" key="1">
    <source>
        <dbReference type="ARBA" id="ARBA00022679"/>
    </source>
</evidence>
<sequence>MIGGIFILSGAGLSAESGLRTFRAADGLWEDHRVEDVATPEAFVRDPELVQRFYNERRRQAKEAQPNAAHKALAKLQKTHSAPVYLITQNVDDLLERGGATQVIHMHGAVKDALCAACSHRWAAPMEMRVSDACPSCGAMKTRPDIVWFGEIPYHMDVIQDALEASDLFVSIGTSGTVYPAAGFGQMARQFGIRTLELNLEASNAPFDEMRQGAASDIVPTWVDEILANSPSL</sequence>
<reference evidence="6 7" key="1">
    <citation type="submission" date="2017-03" db="EMBL/GenBank/DDBJ databases">
        <authorList>
            <person name="Afonso C.L."/>
            <person name="Miller P.J."/>
            <person name="Scott M.A."/>
            <person name="Spackman E."/>
            <person name="Goraichik I."/>
            <person name="Dimitrov K.M."/>
            <person name="Suarez D.L."/>
            <person name="Swayne D.E."/>
        </authorList>
    </citation>
    <scope>NUCLEOTIDE SEQUENCE [LARGE SCALE GENOMIC DNA]</scope>
    <source>
        <strain evidence="6 7">CECT 7971</strain>
    </source>
</reference>
<dbReference type="InterPro" id="IPR003000">
    <property type="entry name" value="Sirtuin"/>
</dbReference>
<comment type="similarity">
    <text evidence="3">Belongs to the sirtuin family. Class III subfamily.</text>
</comment>
<feature type="binding site" evidence="3 4">
    <location>
        <position position="115"/>
    </location>
    <ligand>
        <name>Zn(2+)</name>
        <dbReference type="ChEBI" id="CHEBI:29105"/>
    </ligand>
</feature>
<keyword evidence="3 4" id="KW-0479">Metal-binding</keyword>
<name>A0A1Y5RBD9_9RHOB</name>
<organism evidence="6 7">
    <name type="scientific">Pacificibacter marinus</name>
    <dbReference type="NCBI Taxonomy" id="658057"/>
    <lineage>
        <taxon>Bacteria</taxon>
        <taxon>Pseudomonadati</taxon>
        <taxon>Pseudomonadota</taxon>
        <taxon>Alphaproteobacteria</taxon>
        <taxon>Rhodobacterales</taxon>
        <taxon>Roseobacteraceae</taxon>
        <taxon>Pacificibacter</taxon>
    </lineage>
</organism>
<dbReference type="AlphaFoldDB" id="A0A1Y5RBD9"/>
<feature type="binding site" evidence="3">
    <location>
        <begin position="173"/>
        <end position="175"/>
    </location>
    <ligand>
        <name>NAD(+)</name>
        <dbReference type="ChEBI" id="CHEBI:57540"/>
    </ligand>
</feature>
<dbReference type="GO" id="GO:0017136">
    <property type="term" value="F:histone deacetylase activity, NAD-dependent"/>
    <property type="evidence" value="ECO:0007669"/>
    <property type="project" value="TreeGrafter"/>
</dbReference>
<dbReference type="Gene3D" id="3.40.50.1220">
    <property type="entry name" value="TPP-binding domain"/>
    <property type="match status" value="1"/>
</dbReference>
<evidence type="ECO:0000256" key="3">
    <source>
        <dbReference type="HAMAP-Rule" id="MF_01121"/>
    </source>
</evidence>
<feature type="binding site" evidence="3">
    <location>
        <begin position="10"/>
        <end position="29"/>
    </location>
    <ligand>
        <name>NAD(+)</name>
        <dbReference type="ChEBI" id="CHEBI:57540"/>
    </ligand>
</feature>
<evidence type="ECO:0000259" key="5">
    <source>
        <dbReference type="PROSITE" id="PS50305"/>
    </source>
</evidence>
<protein>
    <recommendedName>
        <fullName evidence="3">NAD-dependent protein deacylase</fullName>
        <ecNumber evidence="3">2.3.1.286</ecNumber>
    </recommendedName>
    <alternativeName>
        <fullName evidence="3">Regulatory protein SIR2 homolog</fullName>
    </alternativeName>
</protein>
<dbReference type="PANTHER" id="PTHR11085:SF4">
    <property type="entry name" value="NAD-DEPENDENT PROTEIN DEACYLASE"/>
    <property type="match status" value="1"/>
</dbReference>
<dbReference type="GO" id="GO:0070403">
    <property type="term" value="F:NAD+ binding"/>
    <property type="evidence" value="ECO:0007669"/>
    <property type="project" value="UniProtKB-UniRule"/>
</dbReference>
<dbReference type="PANTHER" id="PTHR11085">
    <property type="entry name" value="NAD-DEPENDENT PROTEIN DEACYLASE SIRTUIN-5, MITOCHONDRIAL-RELATED"/>
    <property type="match status" value="1"/>
</dbReference>
<comment type="cofactor">
    <cofactor evidence="3">
        <name>Zn(2+)</name>
        <dbReference type="ChEBI" id="CHEBI:29105"/>
    </cofactor>
    <text evidence="3">Binds 1 zinc ion per subunit.</text>
</comment>
<evidence type="ECO:0000256" key="4">
    <source>
        <dbReference type="PROSITE-ProRule" id="PRU00236"/>
    </source>
</evidence>
<keyword evidence="3 4" id="KW-0862">Zinc</keyword>
<keyword evidence="2 3" id="KW-0520">NAD</keyword>
<proteinExistence type="inferred from homology"/>
<dbReference type="InterPro" id="IPR026591">
    <property type="entry name" value="Sirtuin_cat_small_dom_sf"/>
</dbReference>
<dbReference type="InterPro" id="IPR027546">
    <property type="entry name" value="Sirtuin_class_III"/>
</dbReference>
<comment type="domain">
    <text evidence="3">2 residues (Tyr-54 and Arg-57) present in a large hydrophobic pocket are probably involved in substrate specificity. They are important for desuccinylation activity, but dispensable for deacetylation activity.</text>
</comment>
<feature type="binding site" evidence="3 4">
    <location>
        <position position="137"/>
    </location>
    <ligand>
        <name>Zn(2+)</name>
        <dbReference type="ChEBI" id="CHEBI:29105"/>
    </ligand>
</feature>
<dbReference type="InterPro" id="IPR050134">
    <property type="entry name" value="NAD-dep_sirtuin_deacylases"/>
</dbReference>
<dbReference type="RefSeq" id="WP_085847100.1">
    <property type="nucleotide sequence ID" value="NZ_FNZV01000001.1"/>
</dbReference>
<keyword evidence="1" id="KW-0808">Transferase</keyword>
<dbReference type="EC" id="2.3.1.286" evidence="3"/>
<comment type="catalytic activity">
    <reaction evidence="3">
        <text>N(6)-acetyl-L-lysyl-[protein] + NAD(+) + H2O = 2''-O-acetyl-ADP-D-ribose + nicotinamide + L-lysyl-[protein]</text>
        <dbReference type="Rhea" id="RHEA:43636"/>
        <dbReference type="Rhea" id="RHEA-COMP:9752"/>
        <dbReference type="Rhea" id="RHEA-COMP:10731"/>
        <dbReference type="ChEBI" id="CHEBI:15377"/>
        <dbReference type="ChEBI" id="CHEBI:17154"/>
        <dbReference type="ChEBI" id="CHEBI:29969"/>
        <dbReference type="ChEBI" id="CHEBI:57540"/>
        <dbReference type="ChEBI" id="CHEBI:61930"/>
        <dbReference type="ChEBI" id="CHEBI:83767"/>
        <dbReference type="EC" id="2.3.1.286"/>
    </reaction>
</comment>
<dbReference type="GO" id="GO:0008270">
    <property type="term" value="F:zinc ion binding"/>
    <property type="evidence" value="ECO:0007669"/>
    <property type="project" value="UniProtKB-UniRule"/>
</dbReference>
<keyword evidence="3" id="KW-0963">Cytoplasm</keyword>
<feature type="binding site" evidence="3">
    <location>
        <position position="57"/>
    </location>
    <ligand>
        <name>substrate</name>
    </ligand>
</feature>
<feature type="binding site" evidence="3">
    <location>
        <position position="215"/>
    </location>
    <ligand>
        <name>NAD(+)</name>
        <dbReference type="ChEBI" id="CHEBI:57540"/>
    </ligand>
</feature>